<dbReference type="RefSeq" id="WP_161253627.1">
    <property type="nucleotide sequence ID" value="NZ_WXEY01000001.1"/>
</dbReference>
<comment type="catalytic activity">
    <reaction evidence="3">
        <text>uridine + phosphate = alpha-D-ribose 1-phosphate + uracil</text>
        <dbReference type="Rhea" id="RHEA:24388"/>
        <dbReference type="ChEBI" id="CHEBI:16704"/>
        <dbReference type="ChEBI" id="CHEBI:17568"/>
        <dbReference type="ChEBI" id="CHEBI:43474"/>
        <dbReference type="ChEBI" id="CHEBI:57720"/>
        <dbReference type="EC" id="2.4.2.2"/>
    </reaction>
</comment>
<dbReference type="PANTHER" id="PTHR36540">
    <property type="entry name" value="PYRIMIDINE/PURINE NUCLEOSIDE PHOSPHORYLASE"/>
    <property type="match status" value="1"/>
</dbReference>
<comment type="catalytic activity">
    <reaction evidence="3">
        <text>xanthosine + phosphate = alpha-D-ribose 1-phosphate + xanthine</text>
        <dbReference type="Rhea" id="RHEA:27638"/>
        <dbReference type="ChEBI" id="CHEBI:17712"/>
        <dbReference type="ChEBI" id="CHEBI:18107"/>
        <dbReference type="ChEBI" id="CHEBI:43474"/>
        <dbReference type="ChEBI" id="CHEBI:57720"/>
        <dbReference type="EC" id="2.4.2.1"/>
    </reaction>
</comment>
<comment type="caution">
    <text evidence="4">The sequence shown here is derived from an EMBL/GenBank/DDBJ whole genome shotgun (WGS) entry which is preliminary data.</text>
</comment>
<dbReference type="InterPro" id="IPR009664">
    <property type="entry name" value="Ppnp"/>
</dbReference>
<dbReference type="PANTHER" id="PTHR36540:SF1">
    <property type="entry name" value="PYRIMIDINE_PURINE NUCLEOSIDE PHOSPHORYLASE"/>
    <property type="match status" value="1"/>
</dbReference>
<dbReference type="InterPro" id="IPR011051">
    <property type="entry name" value="RmlC_Cupin_sf"/>
</dbReference>
<evidence type="ECO:0000313" key="4">
    <source>
        <dbReference type="EMBL" id="MZP28351.1"/>
    </source>
</evidence>
<dbReference type="GO" id="GO:0005829">
    <property type="term" value="C:cytosol"/>
    <property type="evidence" value="ECO:0007669"/>
    <property type="project" value="TreeGrafter"/>
</dbReference>
<keyword evidence="1 3" id="KW-0328">Glycosyltransferase</keyword>
<dbReference type="GO" id="GO:0004731">
    <property type="term" value="F:purine-nucleoside phosphorylase activity"/>
    <property type="evidence" value="ECO:0007669"/>
    <property type="project" value="UniProtKB-UniRule"/>
</dbReference>
<protein>
    <recommendedName>
        <fullName evidence="3">Pyrimidine/purine nucleoside phosphorylase</fullName>
        <ecNumber evidence="3">2.4.2.1</ecNumber>
        <ecNumber evidence="3">2.4.2.2</ecNumber>
    </recommendedName>
    <alternativeName>
        <fullName evidence="3">Adenosine phosphorylase</fullName>
    </alternativeName>
    <alternativeName>
        <fullName evidence="3">Cytidine phosphorylase</fullName>
    </alternativeName>
    <alternativeName>
        <fullName evidence="3">Guanosine phosphorylase</fullName>
    </alternativeName>
    <alternativeName>
        <fullName evidence="3">Inosine phosphorylase</fullName>
    </alternativeName>
    <alternativeName>
        <fullName evidence="3">Thymidine phosphorylase</fullName>
    </alternativeName>
    <alternativeName>
        <fullName evidence="3">Uridine phosphorylase</fullName>
    </alternativeName>
    <alternativeName>
        <fullName evidence="3">Xanthosine phosphorylase</fullName>
    </alternativeName>
</protein>
<dbReference type="Gene3D" id="2.60.120.10">
    <property type="entry name" value="Jelly Rolls"/>
    <property type="match status" value="1"/>
</dbReference>
<dbReference type="Pfam" id="PF06865">
    <property type="entry name" value="Ppnp"/>
    <property type="match status" value="1"/>
</dbReference>
<evidence type="ECO:0000256" key="2">
    <source>
        <dbReference type="ARBA" id="ARBA00022679"/>
    </source>
</evidence>
<comment type="catalytic activity">
    <reaction evidence="3">
        <text>inosine + phosphate = alpha-D-ribose 1-phosphate + hypoxanthine</text>
        <dbReference type="Rhea" id="RHEA:27646"/>
        <dbReference type="ChEBI" id="CHEBI:17368"/>
        <dbReference type="ChEBI" id="CHEBI:17596"/>
        <dbReference type="ChEBI" id="CHEBI:43474"/>
        <dbReference type="ChEBI" id="CHEBI:57720"/>
        <dbReference type="EC" id="2.4.2.1"/>
    </reaction>
</comment>
<dbReference type="AlphaFoldDB" id="A0A845L5Z3"/>
<comment type="catalytic activity">
    <reaction evidence="3">
        <text>a purine D-ribonucleoside + phosphate = a purine nucleobase + alpha-D-ribose 1-phosphate</text>
        <dbReference type="Rhea" id="RHEA:19805"/>
        <dbReference type="ChEBI" id="CHEBI:26386"/>
        <dbReference type="ChEBI" id="CHEBI:43474"/>
        <dbReference type="ChEBI" id="CHEBI:57720"/>
        <dbReference type="ChEBI" id="CHEBI:142355"/>
        <dbReference type="EC" id="2.4.2.1"/>
    </reaction>
</comment>
<dbReference type="CDD" id="cd20296">
    <property type="entry name" value="cupin_PpnP-like"/>
    <property type="match status" value="1"/>
</dbReference>
<gene>
    <name evidence="3" type="primary">ppnP</name>
    <name evidence="4" type="ORF">GTO91_01270</name>
</gene>
<comment type="catalytic activity">
    <reaction evidence="3">
        <text>guanosine + phosphate = alpha-D-ribose 1-phosphate + guanine</text>
        <dbReference type="Rhea" id="RHEA:13233"/>
        <dbReference type="ChEBI" id="CHEBI:16235"/>
        <dbReference type="ChEBI" id="CHEBI:16750"/>
        <dbReference type="ChEBI" id="CHEBI:43474"/>
        <dbReference type="ChEBI" id="CHEBI:57720"/>
        <dbReference type="EC" id="2.4.2.1"/>
    </reaction>
</comment>
<dbReference type="EC" id="2.4.2.2" evidence="3"/>
<accession>A0A845L5Z3</accession>
<dbReference type="GO" id="GO:0016154">
    <property type="term" value="F:pyrimidine-nucleoside phosphorylase activity"/>
    <property type="evidence" value="ECO:0007669"/>
    <property type="project" value="UniProtKB-UniRule"/>
</dbReference>
<reference evidence="4 5" key="1">
    <citation type="submission" date="2020-01" db="EMBL/GenBank/DDBJ databases">
        <title>Whole-genome sequence of Heliobacterium undosum DSM 13378.</title>
        <authorList>
            <person name="Kyndt J.A."/>
            <person name="Meyer T.E."/>
        </authorList>
    </citation>
    <scope>NUCLEOTIDE SEQUENCE [LARGE SCALE GENOMIC DNA]</scope>
    <source>
        <strain evidence="4 5">DSM 13378</strain>
    </source>
</reference>
<comment type="catalytic activity">
    <reaction evidence="3">
        <text>cytidine + phosphate = cytosine + alpha-D-ribose 1-phosphate</text>
        <dbReference type="Rhea" id="RHEA:52540"/>
        <dbReference type="ChEBI" id="CHEBI:16040"/>
        <dbReference type="ChEBI" id="CHEBI:17562"/>
        <dbReference type="ChEBI" id="CHEBI:43474"/>
        <dbReference type="ChEBI" id="CHEBI:57720"/>
        <dbReference type="EC" id="2.4.2.2"/>
    </reaction>
</comment>
<comment type="catalytic activity">
    <reaction evidence="3">
        <text>adenosine + phosphate = alpha-D-ribose 1-phosphate + adenine</text>
        <dbReference type="Rhea" id="RHEA:27642"/>
        <dbReference type="ChEBI" id="CHEBI:16335"/>
        <dbReference type="ChEBI" id="CHEBI:16708"/>
        <dbReference type="ChEBI" id="CHEBI:43474"/>
        <dbReference type="ChEBI" id="CHEBI:57720"/>
        <dbReference type="EC" id="2.4.2.1"/>
    </reaction>
</comment>
<comment type="catalytic activity">
    <reaction evidence="3">
        <text>thymidine + phosphate = 2-deoxy-alpha-D-ribose 1-phosphate + thymine</text>
        <dbReference type="Rhea" id="RHEA:16037"/>
        <dbReference type="ChEBI" id="CHEBI:17748"/>
        <dbReference type="ChEBI" id="CHEBI:17821"/>
        <dbReference type="ChEBI" id="CHEBI:43474"/>
        <dbReference type="ChEBI" id="CHEBI:57259"/>
        <dbReference type="EC" id="2.4.2.2"/>
    </reaction>
</comment>
<dbReference type="InterPro" id="IPR014710">
    <property type="entry name" value="RmlC-like_jellyroll"/>
</dbReference>
<organism evidence="4 5">
    <name type="scientific">Heliomicrobium undosum</name>
    <dbReference type="NCBI Taxonomy" id="121734"/>
    <lineage>
        <taxon>Bacteria</taxon>
        <taxon>Bacillati</taxon>
        <taxon>Bacillota</taxon>
        <taxon>Clostridia</taxon>
        <taxon>Eubacteriales</taxon>
        <taxon>Heliobacteriaceae</taxon>
        <taxon>Heliomicrobium</taxon>
    </lineage>
</organism>
<dbReference type="SUPFAM" id="SSF51182">
    <property type="entry name" value="RmlC-like cupins"/>
    <property type="match status" value="1"/>
</dbReference>
<comment type="similarity">
    <text evidence="3">Belongs to the nucleoside phosphorylase PpnP family.</text>
</comment>
<keyword evidence="5" id="KW-1185">Reference proteome</keyword>
<dbReference type="EMBL" id="WXEY01000001">
    <property type="protein sequence ID" value="MZP28351.1"/>
    <property type="molecule type" value="Genomic_DNA"/>
</dbReference>
<dbReference type="EC" id="2.4.2.1" evidence="3"/>
<dbReference type="FunFam" id="2.60.120.10:FF:000016">
    <property type="entry name" value="Pyrimidine/purine nucleoside phosphorylase"/>
    <property type="match status" value="1"/>
</dbReference>
<proteinExistence type="inferred from homology"/>
<evidence type="ECO:0000256" key="1">
    <source>
        <dbReference type="ARBA" id="ARBA00022676"/>
    </source>
</evidence>
<dbReference type="OrthoDB" id="9793848at2"/>
<evidence type="ECO:0000256" key="3">
    <source>
        <dbReference type="HAMAP-Rule" id="MF_01537"/>
    </source>
</evidence>
<sequence>MDRFTGVTVVKKANIYFDGKVSSRTIILPDGERKTLGIILPGEYEFGTSEKEIMEVLAGKLTALLPGRLDWAVFNAGESFEIPANATFKVSTDEVSDYCCSYVKE</sequence>
<keyword evidence="2 3" id="KW-0808">Transferase</keyword>
<dbReference type="Proteomes" id="UP000463470">
    <property type="component" value="Unassembled WGS sequence"/>
</dbReference>
<dbReference type="HAMAP" id="MF_01537">
    <property type="entry name" value="Nucleos_phosphorylase_PpnP"/>
    <property type="match status" value="1"/>
</dbReference>
<evidence type="ECO:0000313" key="5">
    <source>
        <dbReference type="Proteomes" id="UP000463470"/>
    </source>
</evidence>
<comment type="function">
    <text evidence="3">Catalyzes the phosphorolysis of diverse nucleosides, yielding D-ribose 1-phosphate and the respective free bases. Can use uridine, adenosine, guanosine, cytidine, thymidine, inosine and xanthosine as substrates. Also catalyzes the reverse reactions.</text>
</comment>
<name>A0A845L5Z3_9FIRM</name>